<evidence type="ECO:0000256" key="4">
    <source>
        <dbReference type="ARBA" id="ARBA00022452"/>
    </source>
</evidence>
<keyword evidence="14" id="KW-1185">Reference proteome</keyword>
<evidence type="ECO:0000256" key="7">
    <source>
        <dbReference type="ARBA" id="ARBA00023065"/>
    </source>
</evidence>
<keyword evidence="13" id="KW-0614">Plasmid</keyword>
<evidence type="ECO:0000313" key="14">
    <source>
        <dbReference type="Proteomes" id="UP000001192"/>
    </source>
</evidence>
<feature type="chain" id="PRO_5002778210" evidence="11">
    <location>
        <begin position="24"/>
        <end position="380"/>
    </location>
</feature>
<keyword evidence="4" id="KW-1134">Transmembrane beta strand</keyword>
<dbReference type="PRINTS" id="PR00182">
    <property type="entry name" value="ECOLNEIPORIN"/>
</dbReference>
<evidence type="ECO:0000256" key="6">
    <source>
        <dbReference type="ARBA" id="ARBA00022729"/>
    </source>
</evidence>
<sequence precursor="true">MNELPRYAALFALCLCASGTSYAQSAVTLYGVLDDGLNYTSNAGGHHAFAMVSGDTAETSFGLKGTEDLGGGLSAIFTLESGVNINSGQLNEGGRLFGRQAFVGLSSAPAGTLTFGRQYDATIDMWSPFTAAGNSIGDLAAHPFDNDNADFDFRLSNSVKYVSPTLAGFQLEGVYGFSNATNFASNRAYSAGVTYGTGPLSVALAYLHLNGAGTGTNGAVTSDSVFVATRQQNIVAGVKWTFSNNANVALAYSHVDVRSPTGNGYAPDIGTQTWTSWKFDNIEINGQYYFMPDLSLTGAYTFTHGKLESTAGSDSPNWHQVALMLNYSLSKRTSVYVQGAWQHTNANTGTDLDAAHIVGSAGLSSSGNQAVARLAMSHKF</sequence>
<keyword evidence="5" id="KW-0812">Transmembrane</keyword>
<name>B2JVQ3_PARP8</name>
<dbReference type="GO" id="GO:0034220">
    <property type="term" value="P:monoatomic ion transmembrane transport"/>
    <property type="evidence" value="ECO:0007669"/>
    <property type="project" value="InterPro"/>
</dbReference>
<dbReference type="InterPro" id="IPR002299">
    <property type="entry name" value="Porin_Neis"/>
</dbReference>
<dbReference type="SUPFAM" id="SSF56935">
    <property type="entry name" value="Porins"/>
    <property type="match status" value="1"/>
</dbReference>
<dbReference type="GO" id="GO:0046930">
    <property type="term" value="C:pore complex"/>
    <property type="evidence" value="ECO:0007669"/>
    <property type="project" value="UniProtKB-KW"/>
</dbReference>
<evidence type="ECO:0000259" key="12">
    <source>
        <dbReference type="Pfam" id="PF13609"/>
    </source>
</evidence>
<dbReference type="PANTHER" id="PTHR34501">
    <property type="entry name" value="PROTEIN YDDL-RELATED"/>
    <property type="match status" value="1"/>
</dbReference>
<evidence type="ECO:0000256" key="11">
    <source>
        <dbReference type="SAM" id="SignalP"/>
    </source>
</evidence>
<comment type="subcellular location">
    <subcellularLocation>
        <location evidence="1">Cell outer membrane</location>
        <topology evidence="1">Multi-pass membrane protein</topology>
    </subcellularLocation>
</comment>
<dbReference type="GO" id="GO:0015288">
    <property type="term" value="F:porin activity"/>
    <property type="evidence" value="ECO:0007669"/>
    <property type="project" value="UniProtKB-KW"/>
</dbReference>
<evidence type="ECO:0000256" key="8">
    <source>
        <dbReference type="ARBA" id="ARBA00023114"/>
    </source>
</evidence>
<dbReference type="InterPro" id="IPR023614">
    <property type="entry name" value="Porin_dom_sf"/>
</dbReference>
<keyword evidence="9" id="KW-0472">Membrane</keyword>
<gene>
    <name evidence="13" type="ordered locus">Bphy_5966</name>
</gene>
<feature type="signal peptide" evidence="11">
    <location>
        <begin position="1"/>
        <end position="23"/>
    </location>
</feature>
<dbReference type="InterPro" id="IPR050298">
    <property type="entry name" value="Gram-neg_bact_OMP"/>
</dbReference>
<dbReference type="Gene3D" id="2.40.160.10">
    <property type="entry name" value="Porin"/>
    <property type="match status" value="1"/>
</dbReference>
<evidence type="ECO:0000256" key="3">
    <source>
        <dbReference type="ARBA" id="ARBA00022448"/>
    </source>
</evidence>
<protein>
    <submittedName>
        <fullName evidence="13">Porin Gram-negative type</fullName>
    </submittedName>
</protein>
<keyword evidence="10" id="KW-0998">Cell outer membrane</keyword>
<dbReference type="PRINTS" id="PR00184">
    <property type="entry name" value="NEISSPPORIN"/>
</dbReference>
<dbReference type="InterPro" id="IPR001702">
    <property type="entry name" value="Porin_Gram-ve"/>
</dbReference>
<organism evidence="13 14">
    <name type="scientific">Paraburkholderia phymatum (strain DSM 17167 / CIP 108236 / LMG 21445 / STM815)</name>
    <name type="common">Burkholderia phymatum</name>
    <dbReference type="NCBI Taxonomy" id="391038"/>
    <lineage>
        <taxon>Bacteria</taxon>
        <taxon>Pseudomonadati</taxon>
        <taxon>Pseudomonadota</taxon>
        <taxon>Betaproteobacteria</taxon>
        <taxon>Burkholderiales</taxon>
        <taxon>Burkholderiaceae</taxon>
        <taxon>Paraburkholderia</taxon>
    </lineage>
</organism>
<keyword evidence="8" id="KW-0626">Porin</keyword>
<proteinExistence type="predicted"/>
<geneLocation type="plasmid" evidence="13 14">
    <name>pBPHY01</name>
</geneLocation>
<dbReference type="AlphaFoldDB" id="B2JVQ3"/>
<dbReference type="Pfam" id="PF13609">
    <property type="entry name" value="Porin_4"/>
    <property type="match status" value="1"/>
</dbReference>
<keyword evidence="3" id="KW-0813">Transport</keyword>
<feature type="domain" description="Porin" evidence="12">
    <location>
        <begin position="9"/>
        <end position="346"/>
    </location>
</feature>
<evidence type="ECO:0000256" key="2">
    <source>
        <dbReference type="ARBA" id="ARBA00011233"/>
    </source>
</evidence>
<evidence type="ECO:0000256" key="10">
    <source>
        <dbReference type="ARBA" id="ARBA00023237"/>
    </source>
</evidence>
<evidence type="ECO:0000256" key="1">
    <source>
        <dbReference type="ARBA" id="ARBA00004571"/>
    </source>
</evidence>
<comment type="subunit">
    <text evidence="2">Homotrimer.</text>
</comment>
<keyword evidence="7" id="KW-0406">Ion transport</keyword>
<dbReference type="Proteomes" id="UP000001192">
    <property type="component" value="Plasmid pBPHY01"/>
</dbReference>
<evidence type="ECO:0000313" key="13">
    <source>
        <dbReference type="EMBL" id="ACC75030.1"/>
    </source>
</evidence>
<accession>B2JVQ3</accession>
<dbReference type="InterPro" id="IPR033900">
    <property type="entry name" value="Gram_neg_porin_domain"/>
</dbReference>
<dbReference type="RefSeq" id="WP_012405190.1">
    <property type="nucleotide sequence ID" value="NC_010625.1"/>
</dbReference>
<dbReference type="OrthoDB" id="8982743at2"/>
<dbReference type="PANTHER" id="PTHR34501:SF9">
    <property type="entry name" value="MAJOR OUTER MEMBRANE PROTEIN P.IA"/>
    <property type="match status" value="1"/>
</dbReference>
<dbReference type="CDD" id="cd00342">
    <property type="entry name" value="gram_neg_porins"/>
    <property type="match status" value="1"/>
</dbReference>
<dbReference type="HOGENOM" id="CLU_038238_0_0_4"/>
<keyword evidence="6 11" id="KW-0732">Signal</keyword>
<dbReference type="EMBL" id="CP001045">
    <property type="protein sequence ID" value="ACC75030.1"/>
    <property type="molecule type" value="Genomic_DNA"/>
</dbReference>
<dbReference type="GO" id="GO:0009279">
    <property type="term" value="C:cell outer membrane"/>
    <property type="evidence" value="ECO:0007669"/>
    <property type="project" value="UniProtKB-SubCell"/>
</dbReference>
<evidence type="ECO:0000256" key="9">
    <source>
        <dbReference type="ARBA" id="ARBA00023136"/>
    </source>
</evidence>
<reference evidence="14" key="1">
    <citation type="journal article" date="2014" name="Stand. Genomic Sci.">
        <title>Complete genome sequence of Burkholderia phymatum STM815(T), a broad host range and efficient nitrogen-fixing symbiont of Mimosa species.</title>
        <authorList>
            <person name="Moulin L."/>
            <person name="Klonowska A."/>
            <person name="Caroline B."/>
            <person name="Booth K."/>
            <person name="Vriezen J.A."/>
            <person name="Melkonian R."/>
            <person name="James E.K."/>
            <person name="Young J.P."/>
            <person name="Bena G."/>
            <person name="Hauser L."/>
            <person name="Land M."/>
            <person name="Kyrpides N."/>
            <person name="Bruce D."/>
            <person name="Chain P."/>
            <person name="Copeland A."/>
            <person name="Pitluck S."/>
            <person name="Woyke T."/>
            <person name="Lizotte-Waniewski M."/>
            <person name="Bristow J."/>
            <person name="Riley M."/>
        </authorList>
    </citation>
    <scope>NUCLEOTIDE SEQUENCE [LARGE SCALE GENOMIC DNA]</scope>
    <source>
        <strain evidence="14">DSM 17167 / CIP 108236 / LMG 21445 / STM815</strain>
        <plasmid evidence="14">Plasmid pBPHY01</plasmid>
    </source>
</reference>
<dbReference type="KEGG" id="bph:Bphy_5966"/>
<evidence type="ECO:0000256" key="5">
    <source>
        <dbReference type="ARBA" id="ARBA00022692"/>
    </source>
</evidence>